<dbReference type="Gene3D" id="3.40.50.1820">
    <property type="entry name" value="alpha/beta hydrolase"/>
    <property type="match status" value="1"/>
</dbReference>
<evidence type="ECO:0000313" key="9">
    <source>
        <dbReference type="EMBL" id="KAJ8599602.1"/>
    </source>
</evidence>
<accession>A0AAD7U911</accession>
<reference evidence="9" key="1">
    <citation type="submission" date="2023-01" db="EMBL/GenBank/DDBJ databases">
        <title>Metagenome sequencing of chrysophaentin producing Chrysophaeum taylorii.</title>
        <authorList>
            <person name="Davison J."/>
            <person name="Bewley C."/>
        </authorList>
    </citation>
    <scope>NUCLEOTIDE SEQUENCE</scope>
    <source>
        <strain evidence="9">NIES-1699</strain>
    </source>
</reference>
<dbReference type="CDD" id="cd02568">
    <property type="entry name" value="PseudoU_synth_PUS1_PUS2"/>
    <property type="match status" value="1"/>
</dbReference>
<name>A0AAD7U911_9STRA</name>
<evidence type="ECO:0000259" key="8">
    <source>
        <dbReference type="Pfam" id="PF01416"/>
    </source>
</evidence>
<dbReference type="SUPFAM" id="SSF55120">
    <property type="entry name" value="Pseudouridine synthase"/>
    <property type="match status" value="1"/>
</dbReference>
<comment type="similarity">
    <text evidence="1">Belongs to the tRNA pseudouridine synthase TruA family.</text>
</comment>
<dbReference type="PANTHER" id="PTHR11142:SF4">
    <property type="entry name" value="PSEUDOURIDYLATE SYNTHASE 1 HOMOLOG"/>
    <property type="match status" value="1"/>
</dbReference>
<organism evidence="9 10">
    <name type="scientific">Chrysophaeum taylorii</name>
    <dbReference type="NCBI Taxonomy" id="2483200"/>
    <lineage>
        <taxon>Eukaryota</taxon>
        <taxon>Sar</taxon>
        <taxon>Stramenopiles</taxon>
        <taxon>Ochrophyta</taxon>
        <taxon>Pelagophyceae</taxon>
        <taxon>Pelagomonadales</taxon>
        <taxon>Pelagomonadaceae</taxon>
        <taxon>Chrysophaeum</taxon>
    </lineage>
</organism>
<dbReference type="InterPro" id="IPR001406">
    <property type="entry name" value="PsdUridine_synth_TruA"/>
</dbReference>
<dbReference type="InterPro" id="IPR029058">
    <property type="entry name" value="AB_hydrolase_fold"/>
</dbReference>
<evidence type="ECO:0000256" key="3">
    <source>
        <dbReference type="ARBA" id="ARBA00023235"/>
    </source>
</evidence>
<keyword evidence="3" id="KW-0413">Isomerase</keyword>
<dbReference type="EMBL" id="JAQMWT010000552">
    <property type="protein sequence ID" value="KAJ8599602.1"/>
    <property type="molecule type" value="Genomic_DNA"/>
</dbReference>
<dbReference type="GO" id="GO:1990481">
    <property type="term" value="P:mRNA pseudouridine synthesis"/>
    <property type="evidence" value="ECO:0007669"/>
    <property type="project" value="TreeGrafter"/>
</dbReference>
<dbReference type="PANTHER" id="PTHR11142">
    <property type="entry name" value="PSEUDOURIDYLATE SYNTHASE"/>
    <property type="match status" value="1"/>
</dbReference>
<sequence>MGFVLVAAGLFSARGFVVPSRRLVAARRRALVMDVVVDDGAKIPKRKVALLMGYKGSGYYGLQRQPDDEVPTIESELVRALAAARVVSEANAGDLGKIGWSRAARTDKRVSAARQVVAGKLQVGDGDLEGAIARINAALPPEIRVFDAVRVTKGFDTKRACDRRRYAYMLPSIVLASPALVDAAFGEVGRDDAAVERMRGNIIEAKKRRHSYDWGLTDDERASVARRLASFRVSDDVVARLRDFLKGYLGTQNYHNFTSRINAHSDQAKRYVIAFDASPPFSFDENDGAEWLQLSVVGQSFMLHQIRKMVAVAAEASRTSRHAGDILSRLCDPDVDVPLQLVPGDGLYLGEPIFATYNKYKADPNAGRLKLDWSPGHPKFDVINEFRRDVVEAGILHRGDPRALGPWVDYLWMLKVFGFPLSPDDPRHEVNDSPDDGTRVAWYAHRAAVEKKFPPVLLINGWGGAARDWGGLVRRLSQFRDVVCFDQRGVGGSEVPWNYSVRLMANDARAVASDVVADAPCDVVGFSLGGLVAQQLVFDYPEAVRRLALCSTSPGGKRCAEYVSTDFFDVLDDYEDSLCDDDDDAASHADRVAREKQRRRAAAAFFVNGLPTPWVASRVDALKKVVDRFVDPTFVARPAKGIHGQKQAVLKFNAADADLAAVTAPTLVLHGDVDPVLDPHCATLLLSSIPNATILLLAGVGHHAYIQEPLEWLQAILDFFDDDAK</sequence>
<proteinExistence type="inferred from homology"/>
<evidence type="ECO:0000256" key="5">
    <source>
        <dbReference type="PIRSR" id="PIRSR641708-1"/>
    </source>
</evidence>
<dbReference type="InterPro" id="IPR020095">
    <property type="entry name" value="PsdUridine_synth_TruA_C"/>
</dbReference>
<dbReference type="Pfam" id="PF00561">
    <property type="entry name" value="Abhydrolase_1"/>
    <property type="match status" value="1"/>
</dbReference>
<feature type="active site" description="Nucleophile" evidence="5">
    <location>
        <position position="107"/>
    </location>
</feature>
<dbReference type="InterPro" id="IPR020103">
    <property type="entry name" value="PsdUridine_synth_cat_dom_sf"/>
</dbReference>
<evidence type="ECO:0000256" key="6">
    <source>
        <dbReference type="PIRSR" id="PIRSR641708-2"/>
    </source>
</evidence>
<dbReference type="Pfam" id="PF01416">
    <property type="entry name" value="PseudoU_synth_1"/>
    <property type="match status" value="1"/>
</dbReference>
<dbReference type="Gene3D" id="3.30.70.660">
    <property type="entry name" value="Pseudouridine synthase I, catalytic domain, C-terminal subdomain"/>
    <property type="match status" value="1"/>
</dbReference>
<gene>
    <name evidence="9" type="ORF">CTAYLR_004663</name>
</gene>
<dbReference type="FunFam" id="3.30.70.580:FF:000002">
    <property type="entry name" value="tRNA pseudouridine synthase"/>
    <property type="match status" value="1"/>
</dbReference>
<dbReference type="SUPFAM" id="SSF53474">
    <property type="entry name" value="alpha/beta-Hydrolases"/>
    <property type="match status" value="1"/>
</dbReference>
<dbReference type="InterPro" id="IPR020094">
    <property type="entry name" value="TruA/RsuA/RluB/E/F_N"/>
</dbReference>
<dbReference type="Gene3D" id="3.30.70.580">
    <property type="entry name" value="Pseudouridine synthase I, catalytic domain, N-terminal subdomain"/>
    <property type="match status" value="1"/>
</dbReference>
<dbReference type="Proteomes" id="UP001230188">
    <property type="component" value="Unassembled WGS sequence"/>
</dbReference>
<protein>
    <recommendedName>
        <fullName evidence="11">Pseudouridine synthase I TruA alpha/beta domain-containing protein</fullName>
    </recommendedName>
</protein>
<keyword evidence="10" id="KW-1185">Reference proteome</keyword>
<comment type="caution">
    <text evidence="9">The sequence shown here is derived from an EMBL/GenBank/DDBJ whole genome shotgun (WGS) entry which is preliminary data.</text>
</comment>
<dbReference type="GO" id="GO:0005634">
    <property type="term" value="C:nucleus"/>
    <property type="evidence" value="ECO:0007669"/>
    <property type="project" value="TreeGrafter"/>
</dbReference>
<feature type="domain" description="Pseudouridine synthase I TruA alpha/beta" evidence="8">
    <location>
        <begin position="247"/>
        <end position="349"/>
    </location>
</feature>
<dbReference type="InterPro" id="IPR041708">
    <property type="entry name" value="PUS1/PUS2-like"/>
</dbReference>
<dbReference type="AlphaFoldDB" id="A0AAD7U911"/>
<feature type="domain" description="AB hydrolase-1" evidence="7">
    <location>
        <begin position="454"/>
        <end position="709"/>
    </location>
</feature>
<evidence type="ECO:0000259" key="7">
    <source>
        <dbReference type="Pfam" id="PF00561"/>
    </source>
</evidence>
<dbReference type="GO" id="GO:0009982">
    <property type="term" value="F:pseudouridine synthase activity"/>
    <property type="evidence" value="ECO:0007669"/>
    <property type="project" value="InterPro"/>
</dbReference>
<evidence type="ECO:0000256" key="1">
    <source>
        <dbReference type="ARBA" id="ARBA00009375"/>
    </source>
</evidence>
<evidence type="ECO:0000256" key="4">
    <source>
        <dbReference type="ARBA" id="ARBA00036943"/>
    </source>
</evidence>
<evidence type="ECO:0000313" key="10">
    <source>
        <dbReference type="Proteomes" id="UP001230188"/>
    </source>
</evidence>
<evidence type="ECO:0000256" key="2">
    <source>
        <dbReference type="ARBA" id="ARBA00022694"/>
    </source>
</evidence>
<dbReference type="InterPro" id="IPR020097">
    <property type="entry name" value="PsdUridine_synth_TruA_a/b_dom"/>
</dbReference>
<dbReference type="GO" id="GO:0031119">
    <property type="term" value="P:tRNA pseudouridine synthesis"/>
    <property type="evidence" value="ECO:0007669"/>
    <property type="project" value="InterPro"/>
</dbReference>
<dbReference type="InterPro" id="IPR000073">
    <property type="entry name" value="AB_hydrolase_1"/>
</dbReference>
<comment type="catalytic activity">
    <reaction evidence="4">
        <text>a uridine in tRNA = a pseudouridine in tRNA</text>
        <dbReference type="Rhea" id="RHEA:54572"/>
        <dbReference type="Rhea" id="RHEA-COMP:13339"/>
        <dbReference type="Rhea" id="RHEA-COMP:13934"/>
        <dbReference type="ChEBI" id="CHEBI:65314"/>
        <dbReference type="ChEBI" id="CHEBI:65315"/>
    </reaction>
</comment>
<keyword evidence="2" id="KW-0819">tRNA processing</keyword>
<dbReference type="GO" id="GO:0003723">
    <property type="term" value="F:RNA binding"/>
    <property type="evidence" value="ECO:0007669"/>
    <property type="project" value="InterPro"/>
</dbReference>
<evidence type="ECO:0008006" key="11">
    <source>
        <dbReference type="Google" id="ProtNLM"/>
    </source>
</evidence>
<feature type="binding site" evidence="6">
    <location>
        <position position="166"/>
    </location>
    <ligand>
        <name>substrate</name>
    </ligand>
</feature>